<evidence type="ECO:0000256" key="1">
    <source>
        <dbReference type="ARBA" id="ARBA00007626"/>
    </source>
</evidence>
<evidence type="ECO:0000313" key="5">
    <source>
        <dbReference type="EMBL" id="ONK78352.1"/>
    </source>
</evidence>
<dbReference type="OMA" id="NSCAAAH"/>
<dbReference type="PANTHER" id="PTHR47447:SF23">
    <property type="entry name" value="PENTACOTRIPEPTIDE-REPEAT REGION OF PRORP DOMAIN-CONTAINING PROTEIN"/>
    <property type="match status" value="1"/>
</dbReference>
<feature type="repeat" description="PPR" evidence="3">
    <location>
        <begin position="153"/>
        <end position="187"/>
    </location>
</feature>
<dbReference type="Pfam" id="PF13041">
    <property type="entry name" value="PPR_2"/>
    <property type="match status" value="3"/>
</dbReference>
<comment type="similarity">
    <text evidence="1">Belongs to the PPR family. P subfamily.</text>
</comment>
<feature type="repeat" description="PPR" evidence="3">
    <location>
        <begin position="292"/>
        <end position="326"/>
    </location>
</feature>
<dbReference type="AlphaFoldDB" id="A0A5P1FJQ5"/>
<feature type="repeat" description="PPR" evidence="3">
    <location>
        <begin position="327"/>
        <end position="361"/>
    </location>
</feature>
<reference evidence="6" key="1">
    <citation type="journal article" date="2017" name="Nat. Commun.">
        <title>The asparagus genome sheds light on the origin and evolution of a young Y chromosome.</title>
        <authorList>
            <person name="Harkess A."/>
            <person name="Zhou J."/>
            <person name="Xu C."/>
            <person name="Bowers J.E."/>
            <person name="Van der Hulst R."/>
            <person name="Ayyampalayam S."/>
            <person name="Mercati F."/>
            <person name="Riccardi P."/>
            <person name="McKain M.R."/>
            <person name="Kakrana A."/>
            <person name="Tang H."/>
            <person name="Ray J."/>
            <person name="Groenendijk J."/>
            <person name="Arikit S."/>
            <person name="Mathioni S.M."/>
            <person name="Nakano M."/>
            <person name="Shan H."/>
            <person name="Telgmann-Rauber A."/>
            <person name="Kanno A."/>
            <person name="Yue Z."/>
            <person name="Chen H."/>
            <person name="Li W."/>
            <person name="Chen Y."/>
            <person name="Xu X."/>
            <person name="Zhang Y."/>
            <person name="Luo S."/>
            <person name="Chen H."/>
            <person name="Gao J."/>
            <person name="Mao Z."/>
            <person name="Pires J.C."/>
            <person name="Luo M."/>
            <person name="Kudrna D."/>
            <person name="Wing R.A."/>
            <person name="Meyers B.C."/>
            <person name="Yi K."/>
            <person name="Kong H."/>
            <person name="Lavrijsen P."/>
            <person name="Sunseri F."/>
            <person name="Falavigna A."/>
            <person name="Ye Y."/>
            <person name="Leebens-Mack J.H."/>
            <person name="Chen G."/>
        </authorList>
    </citation>
    <scope>NUCLEOTIDE SEQUENCE [LARGE SCALE GENOMIC DNA]</scope>
    <source>
        <strain evidence="6">cv. DH0086</strain>
    </source>
</reference>
<dbReference type="Gene3D" id="1.25.40.10">
    <property type="entry name" value="Tetratricopeptide repeat domain"/>
    <property type="match status" value="3"/>
</dbReference>
<feature type="repeat" description="PPR" evidence="3">
    <location>
        <begin position="362"/>
        <end position="396"/>
    </location>
</feature>
<dbReference type="OrthoDB" id="185373at2759"/>
<feature type="region of interest" description="Disordered" evidence="4">
    <location>
        <begin position="49"/>
        <end position="71"/>
    </location>
</feature>
<gene>
    <name evidence="5" type="ORF">A4U43_C02F17640</name>
</gene>
<dbReference type="InterPro" id="IPR002885">
    <property type="entry name" value="PPR_rpt"/>
</dbReference>
<organism evidence="5 6">
    <name type="scientific">Asparagus officinalis</name>
    <name type="common">Garden asparagus</name>
    <dbReference type="NCBI Taxonomy" id="4686"/>
    <lineage>
        <taxon>Eukaryota</taxon>
        <taxon>Viridiplantae</taxon>
        <taxon>Streptophyta</taxon>
        <taxon>Embryophyta</taxon>
        <taxon>Tracheophyta</taxon>
        <taxon>Spermatophyta</taxon>
        <taxon>Magnoliopsida</taxon>
        <taxon>Liliopsida</taxon>
        <taxon>Asparagales</taxon>
        <taxon>Asparagaceae</taxon>
        <taxon>Asparagoideae</taxon>
        <taxon>Asparagus</taxon>
    </lineage>
</organism>
<proteinExistence type="inferred from homology"/>
<accession>A0A5P1FJQ5</accession>
<sequence>MLRRIFKRAAIPSMSSLLHSQNLCYPNSVLIYKPPLFVSPPTLFVSKPFSSYPPTDREIDPAAEEDDNNDSFTIHSRPIKKLDPKVLGNVDIVMASLRNFDSDAAQAKYRLENCSVPVSQELVYEVLSRLRNEWGPAFTFFLWAGKQPDFSHSVHSYHIMIMILGKMKRFDTAWSLVDEMTRKSLVTPQTLLILIRKYCAIHEVAKAINVFYAFKKYGFKLGINEFHGLLSALCRYKNVTDAEHLLLCNESTFPFETKSFNIVLNGWCNVLVYVREAKRFWREMGNRGVDKDVVSYGSMISCYSKASNLNDVLKLFNQMKELGIVPDIKVYNALVYSLAKGKCINEAKNLLKTMEEKGVTPNSITYNSLIRPLCKARRLDEARLVFDEMLNRGLFPSTRTYHAFFDVFTTVDEIFDLLNQMKQAGCKPVSETYIMLIRKLSRWRQFESVFKLWDDMRESGVSPDRSAYIVLIHGLFLNGKLEDAFKFYEEMKAKGFDPEPKTEEMIQAWVSGK</sequence>
<feature type="repeat" description="PPR" evidence="3">
    <location>
        <begin position="464"/>
        <end position="498"/>
    </location>
</feature>
<dbReference type="InterPro" id="IPR011990">
    <property type="entry name" value="TPR-like_helical_dom_sf"/>
</dbReference>
<evidence type="ECO:0008006" key="7">
    <source>
        <dbReference type="Google" id="ProtNLM"/>
    </source>
</evidence>
<keyword evidence="6" id="KW-1185">Reference proteome</keyword>
<dbReference type="Proteomes" id="UP000243459">
    <property type="component" value="Chromosome 2"/>
</dbReference>
<dbReference type="PANTHER" id="PTHR47447">
    <property type="entry name" value="OS03G0856100 PROTEIN"/>
    <property type="match status" value="1"/>
</dbReference>
<dbReference type="NCBIfam" id="TIGR00756">
    <property type="entry name" value="PPR"/>
    <property type="match status" value="6"/>
</dbReference>
<feature type="repeat" description="PPR" evidence="3">
    <location>
        <begin position="429"/>
        <end position="463"/>
    </location>
</feature>
<evidence type="ECO:0000256" key="2">
    <source>
        <dbReference type="ARBA" id="ARBA00022737"/>
    </source>
</evidence>
<protein>
    <recommendedName>
        <fullName evidence="7">Pentacotripeptide-repeat region of PRORP domain-containing protein</fullName>
    </recommendedName>
</protein>
<name>A0A5P1FJQ5_ASPOF</name>
<evidence type="ECO:0000256" key="4">
    <source>
        <dbReference type="SAM" id="MobiDB-lite"/>
    </source>
</evidence>
<evidence type="ECO:0000256" key="3">
    <source>
        <dbReference type="PROSITE-ProRule" id="PRU00708"/>
    </source>
</evidence>
<keyword evidence="2" id="KW-0677">Repeat</keyword>
<evidence type="ECO:0000313" key="6">
    <source>
        <dbReference type="Proteomes" id="UP000243459"/>
    </source>
</evidence>
<dbReference type="Pfam" id="PF01535">
    <property type="entry name" value="PPR"/>
    <property type="match status" value="1"/>
</dbReference>
<dbReference type="Gramene" id="ONK78352">
    <property type="protein sequence ID" value="ONK78352"/>
    <property type="gene ID" value="A4U43_C02F17640"/>
</dbReference>
<dbReference type="EMBL" id="CM007382">
    <property type="protein sequence ID" value="ONK78352.1"/>
    <property type="molecule type" value="Genomic_DNA"/>
</dbReference>
<dbReference type="PROSITE" id="PS51375">
    <property type="entry name" value="PPR"/>
    <property type="match status" value="6"/>
</dbReference>